<dbReference type="EMBL" id="CAAE01014764">
    <property type="protein sequence ID" value="CAG05296.1"/>
    <property type="molecule type" value="Genomic_DNA"/>
</dbReference>
<keyword evidence="1" id="KW-0175">Coiled coil</keyword>
<evidence type="ECO:0000256" key="1">
    <source>
        <dbReference type="SAM" id="Coils"/>
    </source>
</evidence>
<sequence>MQRPELHVNDLSGSTIQRQRRELQLLMAELKDREGELNAMAASHCKQIQAWEQDRRRMLTMEQRCRHLDGKDTHTDHEDLQMCTALYQTDFFYYAEELQKRNEVIRVLTKRVWVVESREKEVQKELSVAREQLGELQVKQQSISQKCEDFEGKNQSLNSTVMTLSYKVGSLQVREEELSSMLKLKDKDVVEASGHIIDLTVRLRELEALLKESRSKENKLLKDLEEMKRRHREAKRGISQLKEELQQHLTQSSRQREEIIRLKQELQLLHRDLLLSGEGDTWKDELLELARSKQERTLSELRCLQQV</sequence>
<proteinExistence type="predicted"/>
<reference evidence="2" key="1">
    <citation type="journal article" date="2004" name="Nature">
        <title>Genome duplication in the teleost fish Tetraodon nigroviridis reveals the early vertebrate proto-karyotype.</title>
        <authorList>
            <person name="Jaillon O."/>
            <person name="Aury J.-M."/>
            <person name="Brunet F."/>
            <person name="Petit J.-L."/>
            <person name="Stange-Thomann N."/>
            <person name="Mauceli E."/>
            <person name="Bouneau L."/>
            <person name="Fischer C."/>
            <person name="Ozouf-Costaz C."/>
            <person name="Bernot A."/>
            <person name="Nicaud S."/>
            <person name="Jaffe D."/>
            <person name="Fisher S."/>
            <person name="Lutfalla G."/>
            <person name="Dossat C."/>
            <person name="Segurens B."/>
            <person name="Dasilva C."/>
            <person name="Salanoubat M."/>
            <person name="Levy M."/>
            <person name="Boudet N."/>
            <person name="Castellano S."/>
            <person name="Anthouard V."/>
            <person name="Jubin C."/>
            <person name="Castelli V."/>
            <person name="Katinka M."/>
            <person name="Vacherie B."/>
            <person name="Biemont C."/>
            <person name="Skalli Z."/>
            <person name="Cattolico L."/>
            <person name="Poulain J."/>
            <person name="De Berardinis V."/>
            <person name="Cruaud C."/>
            <person name="Duprat S."/>
            <person name="Brottier P."/>
            <person name="Coutanceau J.-P."/>
            <person name="Gouzy J."/>
            <person name="Parra G."/>
            <person name="Lardier G."/>
            <person name="Chapple C."/>
            <person name="McKernan K.J."/>
            <person name="McEwan P."/>
            <person name="Bosak S."/>
            <person name="Kellis M."/>
            <person name="Volff J.-N."/>
            <person name="Guigo R."/>
            <person name="Zody M.C."/>
            <person name="Mesirov J."/>
            <person name="Lindblad-Toh K."/>
            <person name="Birren B."/>
            <person name="Nusbaum C."/>
            <person name="Kahn D."/>
            <person name="Robinson-Rechavi M."/>
            <person name="Laudet V."/>
            <person name="Schachter V."/>
            <person name="Quetier F."/>
            <person name="Saurin W."/>
            <person name="Scarpelli C."/>
            <person name="Wincker P."/>
            <person name="Lander E.S."/>
            <person name="Weissenbach J."/>
            <person name="Roest Crollius H."/>
        </authorList>
    </citation>
    <scope>NUCLEOTIDE SEQUENCE [LARGE SCALE GENOMIC DNA]</scope>
</reference>
<reference evidence="2" key="2">
    <citation type="submission" date="2004-02" db="EMBL/GenBank/DDBJ databases">
        <authorList>
            <consortium name="Genoscope"/>
            <consortium name="Whitehead Institute Centre for Genome Research"/>
        </authorList>
    </citation>
    <scope>NUCLEOTIDE SEQUENCE</scope>
</reference>
<name>Q4S236_TETNG</name>
<feature type="non-terminal residue" evidence="2">
    <location>
        <position position="1"/>
    </location>
</feature>
<evidence type="ECO:0000313" key="2">
    <source>
        <dbReference type="EMBL" id="CAG05296.1"/>
    </source>
</evidence>
<dbReference type="SUPFAM" id="SSF57997">
    <property type="entry name" value="Tropomyosin"/>
    <property type="match status" value="1"/>
</dbReference>
<comment type="caution">
    <text evidence="2">The sequence shown here is derived from an EMBL/GenBank/DDBJ whole genome shotgun (WGS) entry which is preliminary data.</text>
</comment>
<dbReference type="OrthoDB" id="6155277at2759"/>
<dbReference type="AlphaFoldDB" id="Q4S236"/>
<protein>
    <submittedName>
        <fullName evidence="2">(spotted green pufferfish) hypothetical protein</fullName>
    </submittedName>
</protein>
<dbReference type="KEGG" id="tng:GSTEN00025272G001"/>
<feature type="coiled-coil region" evidence="1">
    <location>
        <begin position="196"/>
        <end position="272"/>
    </location>
</feature>
<gene>
    <name evidence="2" type="ORF">GSTENG00025272001</name>
</gene>
<organism evidence="2">
    <name type="scientific">Tetraodon nigroviridis</name>
    <name type="common">Spotted green pufferfish</name>
    <name type="synonym">Chelonodon nigroviridis</name>
    <dbReference type="NCBI Taxonomy" id="99883"/>
    <lineage>
        <taxon>Eukaryota</taxon>
        <taxon>Metazoa</taxon>
        <taxon>Chordata</taxon>
        <taxon>Craniata</taxon>
        <taxon>Vertebrata</taxon>
        <taxon>Euteleostomi</taxon>
        <taxon>Actinopterygii</taxon>
        <taxon>Neopterygii</taxon>
        <taxon>Teleostei</taxon>
        <taxon>Neoteleostei</taxon>
        <taxon>Acanthomorphata</taxon>
        <taxon>Eupercaria</taxon>
        <taxon>Tetraodontiformes</taxon>
        <taxon>Tetradontoidea</taxon>
        <taxon>Tetraodontidae</taxon>
        <taxon>Tetraodon</taxon>
    </lineage>
</organism>
<accession>Q4S236</accession>